<dbReference type="GO" id="GO:0005549">
    <property type="term" value="F:odorant binding"/>
    <property type="evidence" value="ECO:0007669"/>
    <property type="project" value="InterPro"/>
</dbReference>
<dbReference type="CDD" id="cd23992">
    <property type="entry name" value="PBP_GOBP"/>
    <property type="match status" value="1"/>
</dbReference>
<dbReference type="Gene3D" id="1.10.238.20">
    <property type="entry name" value="Pheromone/general odorant binding protein domain"/>
    <property type="match status" value="1"/>
</dbReference>
<reference evidence="2 3" key="1">
    <citation type="submission" date="2024-04" db="EMBL/GenBank/DDBJ databases">
        <authorList>
            <consortium name="Molecular Ecology Group"/>
        </authorList>
    </citation>
    <scope>NUCLEOTIDE SEQUENCE [LARGE SCALE GENOMIC DNA]</scope>
</reference>
<dbReference type="InterPro" id="IPR036728">
    <property type="entry name" value="PBP_GOBP_sf"/>
</dbReference>
<sequence>MKRIALLVLALAVNVIAEEIETIQQVATNFETDVETIQICLSEAGTTVEEMHIAKQKWQEIKADESIDEETKESFTIHGRFIACILEKKDMMKDSKLVLDKILEEIDKEPNGSKVSKEGITKCVNSLNENVEMTREDRVFGFIRCYYALLTNSQTKDKK</sequence>
<proteinExistence type="predicted"/>
<organism evidence="2 3">
    <name type="scientific">Lasius platythorax</name>
    <dbReference type="NCBI Taxonomy" id="488582"/>
    <lineage>
        <taxon>Eukaryota</taxon>
        <taxon>Metazoa</taxon>
        <taxon>Ecdysozoa</taxon>
        <taxon>Arthropoda</taxon>
        <taxon>Hexapoda</taxon>
        <taxon>Insecta</taxon>
        <taxon>Pterygota</taxon>
        <taxon>Neoptera</taxon>
        <taxon>Endopterygota</taxon>
        <taxon>Hymenoptera</taxon>
        <taxon>Apocrita</taxon>
        <taxon>Aculeata</taxon>
        <taxon>Formicoidea</taxon>
        <taxon>Formicidae</taxon>
        <taxon>Formicinae</taxon>
        <taxon>Lasius</taxon>
        <taxon>Lasius</taxon>
    </lineage>
</organism>
<dbReference type="Pfam" id="PF01395">
    <property type="entry name" value="PBP_GOBP"/>
    <property type="match status" value="1"/>
</dbReference>
<dbReference type="Proteomes" id="UP001497644">
    <property type="component" value="Chromosome 1"/>
</dbReference>
<feature type="chain" id="PRO_5043550748" evidence="1">
    <location>
        <begin position="18"/>
        <end position="159"/>
    </location>
</feature>
<dbReference type="EMBL" id="OZ034824">
    <property type="protein sequence ID" value="CAL1674301.1"/>
    <property type="molecule type" value="Genomic_DNA"/>
</dbReference>
<evidence type="ECO:0000256" key="1">
    <source>
        <dbReference type="SAM" id="SignalP"/>
    </source>
</evidence>
<dbReference type="InterPro" id="IPR006170">
    <property type="entry name" value="PBP/GOBP"/>
</dbReference>
<feature type="signal peptide" evidence="1">
    <location>
        <begin position="1"/>
        <end position="17"/>
    </location>
</feature>
<evidence type="ECO:0000313" key="2">
    <source>
        <dbReference type="EMBL" id="CAL1674301.1"/>
    </source>
</evidence>
<evidence type="ECO:0000313" key="3">
    <source>
        <dbReference type="Proteomes" id="UP001497644"/>
    </source>
</evidence>
<name>A0AAV2N3E1_9HYME</name>
<keyword evidence="1" id="KW-0732">Signal</keyword>
<accession>A0AAV2N3E1</accession>
<keyword evidence="3" id="KW-1185">Reference proteome</keyword>
<dbReference type="SUPFAM" id="SSF47565">
    <property type="entry name" value="Insect pheromone/odorant-binding proteins"/>
    <property type="match status" value="1"/>
</dbReference>
<protein>
    <submittedName>
        <fullName evidence="2">Uncharacterized protein</fullName>
    </submittedName>
</protein>
<dbReference type="AlphaFoldDB" id="A0AAV2N3E1"/>
<gene>
    <name evidence="2" type="ORF">LPLAT_LOCUS994</name>
</gene>